<sequence>MNGISGNLGWPYGRYHPLHADIFMFNVISIVPDGDITEEENVVVNLRTNSLLDRPDISQEQIDDAFDKVGLWFNKVLSIKGKEGAIQIFHTIGAEMAEINNNNPNVLNLKMQLFRDCCAADGEISELEKEILDELADVWNID</sequence>
<dbReference type="EMBL" id="UINC01193644">
    <property type="protein sequence ID" value="SVE09359.1"/>
    <property type="molecule type" value="Genomic_DNA"/>
</dbReference>
<organism evidence="1">
    <name type="scientific">marine metagenome</name>
    <dbReference type="NCBI Taxonomy" id="408172"/>
    <lineage>
        <taxon>unclassified sequences</taxon>
        <taxon>metagenomes</taxon>
        <taxon>ecological metagenomes</taxon>
    </lineage>
</organism>
<name>A0A383AP96_9ZZZZ</name>
<accession>A0A383AP96</accession>
<dbReference type="CDD" id="cd07177">
    <property type="entry name" value="terB_like"/>
    <property type="match status" value="1"/>
</dbReference>
<dbReference type="InterPro" id="IPR029024">
    <property type="entry name" value="TerB-like"/>
</dbReference>
<evidence type="ECO:0008006" key="2">
    <source>
        <dbReference type="Google" id="ProtNLM"/>
    </source>
</evidence>
<dbReference type="AlphaFoldDB" id="A0A383AP96"/>
<reference evidence="1" key="1">
    <citation type="submission" date="2018-05" db="EMBL/GenBank/DDBJ databases">
        <authorList>
            <person name="Lanie J.A."/>
            <person name="Ng W.-L."/>
            <person name="Kazmierczak K.M."/>
            <person name="Andrzejewski T.M."/>
            <person name="Davidsen T.M."/>
            <person name="Wayne K.J."/>
            <person name="Tettelin H."/>
            <person name="Glass J.I."/>
            <person name="Rusch D."/>
            <person name="Podicherti R."/>
            <person name="Tsui H.-C.T."/>
            <person name="Winkler M.E."/>
        </authorList>
    </citation>
    <scope>NUCLEOTIDE SEQUENCE</scope>
</reference>
<evidence type="ECO:0000313" key="1">
    <source>
        <dbReference type="EMBL" id="SVE09359.1"/>
    </source>
</evidence>
<feature type="non-terminal residue" evidence="1">
    <location>
        <position position="142"/>
    </location>
</feature>
<proteinExistence type="predicted"/>
<protein>
    <recommendedName>
        <fullName evidence="2">Co-chaperone DjlA N-terminal domain-containing protein</fullName>
    </recommendedName>
</protein>
<dbReference type="SUPFAM" id="SSF158682">
    <property type="entry name" value="TerB-like"/>
    <property type="match status" value="1"/>
</dbReference>
<gene>
    <name evidence="1" type="ORF">METZ01_LOCUS462213</name>
</gene>